<dbReference type="EMBL" id="MCFF01000045">
    <property type="protein sequence ID" value="ORZ06551.1"/>
    <property type="molecule type" value="Genomic_DNA"/>
</dbReference>
<proteinExistence type="predicted"/>
<evidence type="ECO:0000313" key="3">
    <source>
        <dbReference type="EMBL" id="ORZ06551.1"/>
    </source>
</evidence>
<keyword evidence="1" id="KW-0175">Coiled coil</keyword>
<sequence length="684" mass="76761">MAPLQTAKEWLRRRRGKNRKNAGNNNIPKPFVPGIGYPPQRNSSQPTLIPYVPPAAGSSSDIESETEQESNTESSTRTVPTHDMVSAATTTCLAISARSAALLEAHVPDEYADDFGRFGKEGQRLSSSDTTSTLVPPSFPLRPSSYQPPSLAKGALLPHNKQGSHTSLPAQMPLDKAGLMDLTSCPQFGPARHNLNWNSNHPVNRLMPEQKHLSKQFGASTETLVPLESRAQEYARSVKTLWQLMEEERIVQRLTEAAKRKSSESPKTTASPAPTPDVRLTSENTRARGGLARVEPKLTPIEEVVHPSEESQPVKEKQSKTVTFQHRQSCPLAATLYTEHGQIHLAESVDGQAQPVTTSLPNSPTVSPVVSASELELAKEARRSTLLSPTVIQSAKELQKRDHYTIQQRVDMEEDWRLKARLLQSASEHTDRAAGVRRIHEKLLARQRLQREQAIPEYEPTHKDFNRWFNLKEEIDDALVPDLINDDVRGFDLKEEFEYEDEKREREQREREEKKRREIEELEHELDILGLERFDGLCMSFVESDGPSEKTSDEQKEQQLPLTPEELEKQKQALQEQLQHHYQQLQLELQLQHHTLRSSNKGIRKKKFGPAIAGVAPPTTPNPNANNVTKPTAAATTTAATVPAKITLHEPRPLRPRNGRKLFSNENCDSMIINDTPIMTATAP</sequence>
<dbReference type="AlphaFoldDB" id="A0A1Y2GBV9"/>
<evidence type="ECO:0000256" key="2">
    <source>
        <dbReference type="SAM" id="MobiDB-lite"/>
    </source>
</evidence>
<evidence type="ECO:0000256" key="1">
    <source>
        <dbReference type="SAM" id="Coils"/>
    </source>
</evidence>
<dbReference type="InParanoid" id="A0A1Y2GBV9"/>
<comment type="caution">
    <text evidence="3">The sequence shown here is derived from an EMBL/GenBank/DDBJ whole genome shotgun (WGS) entry which is preliminary data.</text>
</comment>
<gene>
    <name evidence="3" type="ORF">BCR41DRAFT_425085</name>
</gene>
<dbReference type="OrthoDB" id="2449573at2759"/>
<dbReference type="RefSeq" id="XP_021877594.1">
    <property type="nucleotide sequence ID" value="XM_022030530.1"/>
</dbReference>
<name>A0A1Y2GBV9_9FUNG</name>
<accession>A0A1Y2GBV9</accession>
<organism evidence="3 4">
    <name type="scientific">Lobosporangium transversale</name>
    <dbReference type="NCBI Taxonomy" id="64571"/>
    <lineage>
        <taxon>Eukaryota</taxon>
        <taxon>Fungi</taxon>
        <taxon>Fungi incertae sedis</taxon>
        <taxon>Mucoromycota</taxon>
        <taxon>Mortierellomycotina</taxon>
        <taxon>Mortierellomycetes</taxon>
        <taxon>Mortierellales</taxon>
        <taxon>Mortierellaceae</taxon>
        <taxon>Lobosporangium</taxon>
    </lineage>
</organism>
<reference evidence="3 4" key="1">
    <citation type="submission" date="2016-07" db="EMBL/GenBank/DDBJ databases">
        <title>Pervasive Adenine N6-methylation of Active Genes in Fungi.</title>
        <authorList>
            <consortium name="DOE Joint Genome Institute"/>
            <person name="Mondo S.J."/>
            <person name="Dannebaum R.O."/>
            <person name="Kuo R.C."/>
            <person name="Labutti K."/>
            <person name="Haridas S."/>
            <person name="Kuo A."/>
            <person name="Salamov A."/>
            <person name="Ahrendt S.R."/>
            <person name="Lipzen A."/>
            <person name="Sullivan W."/>
            <person name="Andreopoulos W.B."/>
            <person name="Clum A."/>
            <person name="Lindquist E."/>
            <person name="Daum C."/>
            <person name="Ramamoorthy G.K."/>
            <person name="Gryganskyi A."/>
            <person name="Culley D."/>
            <person name="Magnuson J.K."/>
            <person name="James T.Y."/>
            <person name="O'Malley M.A."/>
            <person name="Stajich J.E."/>
            <person name="Spatafora J.W."/>
            <person name="Visel A."/>
            <person name="Grigoriev I.V."/>
        </authorList>
    </citation>
    <scope>NUCLEOTIDE SEQUENCE [LARGE SCALE GENOMIC DNA]</scope>
    <source>
        <strain evidence="3 4">NRRL 3116</strain>
    </source>
</reference>
<feature type="region of interest" description="Disordered" evidence="2">
    <location>
        <begin position="1"/>
        <end position="81"/>
    </location>
</feature>
<feature type="region of interest" description="Disordered" evidence="2">
    <location>
        <begin position="541"/>
        <end position="560"/>
    </location>
</feature>
<feature type="compositionally biased region" description="Basic residues" evidence="2">
    <location>
        <begin position="11"/>
        <end position="20"/>
    </location>
</feature>
<feature type="coiled-coil region" evidence="1">
    <location>
        <begin position="502"/>
        <end position="532"/>
    </location>
</feature>
<dbReference type="Proteomes" id="UP000193648">
    <property type="component" value="Unassembled WGS sequence"/>
</dbReference>
<protein>
    <submittedName>
        <fullName evidence="3">Uncharacterized protein</fullName>
    </submittedName>
</protein>
<feature type="compositionally biased region" description="Basic and acidic residues" evidence="2">
    <location>
        <begin position="547"/>
        <end position="557"/>
    </location>
</feature>
<evidence type="ECO:0000313" key="4">
    <source>
        <dbReference type="Proteomes" id="UP000193648"/>
    </source>
</evidence>
<feature type="region of interest" description="Disordered" evidence="2">
    <location>
        <begin position="256"/>
        <end position="288"/>
    </location>
</feature>
<keyword evidence="4" id="KW-1185">Reference proteome</keyword>
<dbReference type="GeneID" id="33572372"/>